<evidence type="ECO:0000256" key="2">
    <source>
        <dbReference type="SAM" id="MobiDB-lite"/>
    </source>
</evidence>
<dbReference type="GO" id="GO:0008270">
    <property type="term" value="F:zinc ion binding"/>
    <property type="evidence" value="ECO:0007669"/>
    <property type="project" value="UniProtKB-KW"/>
</dbReference>
<sequence length="452" mass="51385">MPPTTRSRARDESVVEESRQYLEEDSGPEFDSDESDLSDSEDDDSSSVVRSPSRLTYSINHLPESTQNAVRGAFKEPPRIALEKCRRIDDTYAFQMTELVTRSIRIRAPEDGNSQLTCSCGHRDEPCEHLLWLLDQVVKQTVYHQDSAKPLNMTGAGFPTEMGDPFKTIANHHLDVLADGIHCQVVTPDSEYDDELDPRRVQEARELLSSVYDLSPEDYRPDIFAHPDGKDILRQQDLDYSVFRMLLDNHHFFHYFLSLSRQTDLLKDQFRKYSQRVDRILSILDAYSASLLTSTPYASRETPPNVTWAAAHVVGTIDLIKNELYHRQKPLRASQAISAARSLVHILESVVARNRDAHEGPSRIARNLYLCLIGDRDQSFVIDVLELIPEAASQFLTVLEATLERLQVHGAPATYVDKFHKLLARLRTSSIGGGLKRPGQSERTDREPKRMK</sequence>
<feature type="compositionally biased region" description="Acidic residues" evidence="2">
    <location>
        <begin position="23"/>
        <end position="45"/>
    </location>
</feature>
<feature type="compositionally biased region" description="Basic and acidic residues" evidence="2">
    <location>
        <begin position="439"/>
        <end position="452"/>
    </location>
</feature>
<dbReference type="InterPro" id="IPR007527">
    <property type="entry name" value="Znf_SWIM"/>
</dbReference>
<organism evidence="4 5">
    <name type="scientific">Thelonectria olida</name>
    <dbReference type="NCBI Taxonomy" id="1576542"/>
    <lineage>
        <taxon>Eukaryota</taxon>
        <taxon>Fungi</taxon>
        <taxon>Dikarya</taxon>
        <taxon>Ascomycota</taxon>
        <taxon>Pezizomycotina</taxon>
        <taxon>Sordariomycetes</taxon>
        <taxon>Hypocreomycetidae</taxon>
        <taxon>Hypocreales</taxon>
        <taxon>Nectriaceae</taxon>
        <taxon>Thelonectria</taxon>
    </lineage>
</organism>
<name>A0A9P9AYB3_9HYPO</name>
<protein>
    <recommendedName>
        <fullName evidence="3">SWIM-type domain-containing protein</fullName>
    </recommendedName>
</protein>
<proteinExistence type="predicted"/>
<feature type="domain" description="SWIM-type" evidence="3">
    <location>
        <begin position="104"/>
        <end position="138"/>
    </location>
</feature>
<reference evidence="4 5" key="1">
    <citation type="journal article" date="2021" name="Nat. Commun.">
        <title>Genetic determinants of endophytism in the Arabidopsis root mycobiome.</title>
        <authorList>
            <person name="Mesny F."/>
            <person name="Miyauchi S."/>
            <person name="Thiergart T."/>
            <person name="Pickel B."/>
            <person name="Atanasova L."/>
            <person name="Karlsson M."/>
            <person name="Huettel B."/>
            <person name="Barry K.W."/>
            <person name="Haridas S."/>
            <person name="Chen C."/>
            <person name="Bauer D."/>
            <person name="Andreopoulos W."/>
            <person name="Pangilinan J."/>
            <person name="LaButti K."/>
            <person name="Riley R."/>
            <person name="Lipzen A."/>
            <person name="Clum A."/>
            <person name="Drula E."/>
            <person name="Henrissat B."/>
            <person name="Kohler A."/>
            <person name="Grigoriev I.V."/>
            <person name="Martin F.M."/>
            <person name="Hacquard S."/>
        </authorList>
    </citation>
    <scope>NUCLEOTIDE SEQUENCE [LARGE SCALE GENOMIC DNA]</scope>
    <source>
        <strain evidence="4 5">MPI-CAGE-CH-0241</strain>
    </source>
</reference>
<accession>A0A9P9AYB3</accession>
<dbReference type="PROSITE" id="PS50966">
    <property type="entry name" value="ZF_SWIM"/>
    <property type="match status" value="1"/>
</dbReference>
<evidence type="ECO:0000313" key="5">
    <source>
        <dbReference type="Proteomes" id="UP000777438"/>
    </source>
</evidence>
<evidence type="ECO:0000259" key="3">
    <source>
        <dbReference type="PROSITE" id="PS50966"/>
    </source>
</evidence>
<feature type="region of interest" description="Disordered" evidence="2">
    <location>
        <begin position="1"/>
        <end position="53"/>
    </location>
</feature>
<keyword evidence="1" id="KW-0863">Zinc-finger</keyword>
<dbReference type="AlphaFoldDB" id="A0A9P9AYB3"/>
<feature type="region of interest" description="Disordered" evidence="2">
    <location>
        <begin position="431"/>
        <end position="452"/>
    </location>
</feature>
<keyword evidence="1" id="KW-0479">Metal-binding</keyword>
<gene>
    <name evidence="4" type="ORF">B0T10DRAFT_555901</name>
</gene>
<dbReference type="EMBL" id="JAGPYM010000002">
    <property type="protein sequence ID" value="KAH6898595.1"/>
    <property type="molecule type" value="Genomic_DNA"/>
</dbReference>
<dbReference type="Proteomes" id="UP000777438">
    <property type="component" value="Unassembled WGS sequence"/>
</dbReference>
<keyword evidence="1" id="KW-0862">Zinc</keyword>
<feature type="compositionally biased region" description="Basic and acidic residues" evidence="2">
    <location>
        <begin position="8"/>
        <end position="22"/>
    </location>
</feature>
<dbReference type="OrthoDB" id="5387895at2759"/>
<keyword evidence="5" id="KW-1185">Reference proteome</keyword>
<comment type="caution">
    <text evidence="4">The sequence shown here is derived from an EMBL/GenBank/DDBJ whole genome shotgun (WGS) entry which is preliminary data.</text>
</comment>
<evidence type="ECO:0000313" key="4">
    <source>
        <dbReference type="EMBL" id="KAH6898595.1"/>
    </source>
</evidence>
<evidence type="ECO:0000256" key="1">
    <source>
        <dbReference type="PROSITE-ProRule" id="PRU00325"/>
    </source>
</evidence>